<accession>A0A1D8P5Y7</accession>
<evidence type="ECO:0000256" key="8">
    <source>
        <dbReference type="ARBA" id="ARBA00023204"/>
    </source>
</evidence>
<keyword evidence="7" id="KW-0460">Magnesium</keyword>
<gene>
    <name evidence="11" type="ORF">LPB138_04455</name>
</gene>
<comment type="cofactor">
    <cofactor evidence="1">
        <name>Mn(2+)</name>
        <dbReference type="ChEBI" id="CHEBI:29035"/>
    </cofactor>
</comment>
<evidence type="ECO:0000256" key="3">
    <source>
        <dbReference type="ARBA" id="ARBA00022722"/>
    </source>
</evidence>
<dbReference type="Proteomes" id="UP000176050">
    <property type="component" value="Chromosome"/>
</dbReference>
<reference evidence="11" key="1">
    <citation type="submission" date="2016-10" db="EMBL/GenBank/DDBJ databases">
        <title>Lutibacter sp. LPB0138, isolated from marine gastropod.</title>
        <authorList>
            <person name="Kim E."/>
            <person name="Yi H."/>
        </authorList>
    </citation>
    <scope>NUCLEOTIDE SEQUENCE [LARGE SCALE GENOMIC DNA]</scope>
    <source>
        <strain evidence="11">LPB0138</strain>
    </source>
</reference>
<keyword evidence="9" id="KW-0472">Membrane</keyword>
<evidence type="ECO:0000313" key="11">
    <source>
        <dbReference type="EMBL" id="AOW19980.1"/>
    </source>
</evidence>
<evidence type="ECO:0000256" key="4">
    <source>
        <dbReference type="ARBA" id="ARBA00022723"/>
    </source>
</evidence>
<keyword evidence="9" id="KW-1133">Transmembrane helix</keyword>
<dbReference type="GO" id="GO:0004519">
    <property type="term" value="F:endonuclease activity"/>
    <property type="evidence" value="ECO:0007669"/>
    <property type="project" value="UniProtKB-KW"/>
</dbReference>
<protein>
    <submittedName>
        <fullName evidence="11">Endonuclease</fullName>
    </submittedName>
</protein>
<dbReference type="RefSeq" id="WP_070236119.1">
    <property type="nucleotide sequence ID" value="NZ_CP017478.1"/>
</dbReference>
<dbReference type="PANTHER" id="PTHR15822:SF4">
    <property type="entry name" value="TYROSYL-DNA PHOSPHODIESTERASE 2"/>
    <property type="match status" value="1"/>
</dbReference>
<dbReference type="AlphaFoldDB" id="A0A1D8P5Y7"/>
<keyword evidence="6" id="KW-0378">Hydrolase</keyword>
<evidence type="ECO:0000259" key="10">
    <source>
        <dbReference type="Pfam" id="PF03372"/>
    </source>
</evidence>
<dbReference type="OrthoDB" id="635146at2"/>
<keyword evidence="9" id="KW-0812">Transmembrane</keyword>
<evidence type="ECO:0000256" key="6">
    <source>
        <dbReference type="ARBA" id="ARBA00022801"/>
    </source>
</evidence>
<dbReference type="CDD" id="cd09084">
    <property type="entry name" value="EEP-2"/>
    <property type="match status" value="1"/>
</dbReference>
<keyword evidence="3" id="KW-0540">Nuclease</keyword>
<keyword evidence="5" id="KW-0227">DNA damage</keyword>
<dbReference type="GO" id="GO:0016787">
    <property type="term" value="F:hydrolase activity"/>
    <property type="evidence" value="ECO:0007669"/>
    <property type="project" value="UniProtKB-KW"/>
</dbReference>
<evidence type="ECO:0000256" key="1">
    <source>
        <dbReference type="ARBA" id="ARBA00001936"/>
    </source>
</evidence>
<dbReference type="Pfam" id="PF03372">
    <property type="entry name" value="Exo_endo_phos"/>
    <property type="match status" value="1"/>
</dbReference>
<feature type="domain" description="Endonuclease/exonuclease/phosphatase" evidence="10">
    <location>
        <begin position="102"/>
        <end position="331"/>
    </location>
</feature>
<dbReference type="GO" id="GO:0006281">
    <property type="term" value="P:DNA repair"/>
    <property type="evidence" value="ECO:0007669"/>
    <property type="project" value="UniProtKB-KW"/>
</dbReference>
<dbReference type="InterPro" id="IPR051547">
    <property type="entry name" value="TDP2-like"/>
</dbReference>
<name>A0A1D8P5Y7_9FLAO</name>
<evidence type="ECO:0000256" key="9">
    <source>
        <dbReference type="SAM" id="Phobius"/>
    </source>
</evidence>
<keyword evidence="12" id="KW-1185">Reference proteome</keyword>
<keyword evidence="4" id="KW-0479">Metal-binding</keyword>
<dbReference type="SUPFAM" id="SSF56219">
    <property type="entry name" value="DNase I-like"/>
    <property type="match status" value="1"/>
</dbReference>
<dbReference type="InterPro" id="IPR036691">
    <property type="entry name" value="Endo/exonu/phosph_ase_sf"/>
</dbReference>
<dbReference type="KEGG" id="lul:LPB138_04455"/>
<dbReference type="GO" id="GO:0046872">
    <property type="term" value="F:metal ion binding"/>
    <property type="evidence" value="ECO:0007669"/>
    <property type="project" value="UniProtKB-KW"/>
</dbReference>
<dbReference type="STRING" id="1850246.LPB138_04455"/>
<dbReference type="InterPro" id="IPR005135">
    <property type="entry name" value="Endo/exonuclease/phosphatase"/>
</dbReference>
<dbReference type="Gene3D" id="3.60.10.10">
    <property type="entry name" value="Endonuclease/exonuclease/phosphatase"/>
    <property type="match status" value="1"/>
</dbReference>
<keyword evidence="8" id="KW-0234">DNA repair</keyword>
<sequence length="344" mass="40551">MRNLSWFGKLIFVINSLFATILLLSYLQPYISPILFPQFSILSLAVPGLIIINLLFLIYWLIKLKRQFFLSTIVLIIGFQFLNSFYRISEKKVLLNDDLKIMSYNVRLFNIYKWKKEGKEETVKLVSDFIYEKDPDVICFQEFLSAYNVDFNYKYKFIKKNPNKSISYFGQAIYSKYKIINEGSLNFKSNANNAIFVDIIKDKDTIRVYNVHLESQKLKLNEENFGEKDSEKLLIRFQNNFKQQAQQAEQLVEHESNCKYKTIICGDFNNTAFSWVYHKIKGTKNDAFVEAGKGFGKSYDFYLPARIDFILADKEFEINNFKTYDINYSDHFPIMARLGTKKQL</sequence>
<evidence type="ECO:0000313" key="12">
    <source>
        <dbReference type="Proteomes" id="UP000176050"/>
    </source>
</evidence>
<comment type="cofactor">
    <cofactor evidence="2">
        <name>Mg(2+)</name>
        <dbReference type="ChEBI" id="CHEBI:18420"/>
    </cofactor>
</comment>
<evidence type="ECO:0000256" key="5">
    <source>
        <dbReference type="ARBA" id="ARBA00022763"/>
    </source>
</evidence>
<feature type="transmembrane region" description="Helical" evidence="9">
    <location>
        <begin position="6"/>
        <end position="27"/>
    </location>
</feature>
<proteinExistence type="predicted"/>
<dbReference type="PANTHER" id="PTHR15822">
    <property type="entry name" value="TRAF AND TNF RECEPTOR-ASSOCIATED PROTEIN"/>
    <property type="match status" value="1"/>
</dbReference>
<organism evidence="11 12">
    <name type="scientific">Urechidicola croceus</name>
    <dbReference type="NCBI Taxonomy" id="1850246"/>
    <lineage>
        <taxon>Bacteria</taxon>
        <taxon>Pseudomonadati</taxon>
        <taxon>Bacteroidota</taxon>
        <taxon>Flavobacteriia</taxon>
        <taxon>Flavobacteriales</taxon>
        <taxon>Flavobacteriaceae</taxon>
        <taxon>Urechidicola</taxon>
    </lineage>
</organism>
<keyword evidence="11" id="KW-0255">Endonuclease</keyword>
<feature type="transmembrane region" description="Helical" evidence="9">
    <location>
        <begin position="68"/>
        <end position="86"/>
    </location>
</feature>
<feature type="transmembrane region" description="Helical" evidence="9">
    <location>
        <begin position="39"/>
        <end position="62"/>
    </location>
</feature>
<evidence type="ECO:0000256" key="7">
    <source>
        <dbReference type="ARBA" id="ARBA00022842"/>
    </source>
</evidence>
<evidence type="ECO:0000256" key="2">
    <source>
        <dbReference type="ARBA" id="ARBA00001946"/>
    </source>
</evidence>
<dbReference type="EMBL" id="CP017478">
    <property type="protein sequence ID" value="AOW19980.1"/>
    <property type="molecule type" value="Genomic_DNA"/>
</dbReference>